<keyword evidence="1" id="KW-0812">Transmembrane</keyword>
<gene>
    <name evidence="2" type="ORF">A3I40_03820</name>
</gene>
<dbReference type="EMBL" id="MGEP01000025">
    <property type="protein sequence ID" value="OGL87263.1"/>
    <property type="molecule type" value="Genomic_DNA"/>
</dbReference>
<reference evidence="2 3" key="1">
    <citation type="journal article" date="2016" name="Nat. Commun.">
        <title>Thousands of microbial genomes shed light on interconnected biogeochemical processes in an aquifer system.</title>
        <authorList>
            <person name="Anantharaman K."/>
            <person name="Brown C.T."/>
            <person name="Hug L.A."/>
            <person name="Sharon I."/>
            <person name="Castelle C.J."/>
            <person name="Probst A.J."/>
            <person name="Thomas B.C."/>
            <person name="Singh A."/>
            <person name="Wilkins M.J."/>
            <person name="Karaoz U."/>
            <person name="Brodie E.L."/>
            <person name="Williams K.H."/>
            <person name="Hubbard S.S."/>
            <person name="Banfield J.F."/>
        </authorList>
    </citation>
    <scope>NUCLEOTIDE SEQUENCE [LARGE SCALE GENOMIC DNA]</scope>
</reference>
<protein>
    <submittedName>
        <fullName evidence="2">Uncharacterized protein</fullName>
    </submittedName>
</protein>
<comment type="caution">
    <text evidence="2">The sequence shown here is derived from an EMBL/GenBank/DDBJ whole genome shotgun (WGS) entry which is preliminary data.</text>
</comment>
<organism evidence="2 3">
    <name type="scientific">Candidatus Uhrbacteria bacterium RIFCSPLOWO2_02_FULL_48_12</name>
    <dbReference type="NCBI Taxonomy" id="1802407"/>
    <lineage>
        <taxon>Bacteria</taxon>
        <taxon>Candidatus Uhriibacteriota</taxon>
    </lineage>
</organism>
<keyword evidence="1" id="KW-0472">Membrane</keyword>
<evidence type="ECO:0000313" key="3">
    <source>
        <dbReference type="Proteomes" id="UP000178723"/>
    </source>
</evidence>
<evidence type="ECO:0000313" key="2">
    <source>
        <dbReference type="EMBL" id="OGL87263.1"/>
    </source>
</evidence>
<proteinExistence type="predicted"/>
<accession>A0A1F7V9Y0</accession>
<dbReference type="Proteomes" id="UP000178723">
    <property type="component" value="Unassembled WGS sequence"/>
</dbReference>
<dbReference type="STRING" id="1802407.A3I40_03820"/>
<name>A0A1F7V9Y0_9BACT</name>
<sequence>MANSKNILRKDILRQDIVQAKAAKNISAKIIEHFFVPSAILLLAVAVAAFYLIFGKTYQAFRSGQGSVNVAIAELGLTDARSRLAIRKQHAAELETIPAANRERMARVLPTGPNELETLVQIESFVKEDLNLESMTFTLSVGGQAAGKTEAKGEAAAAGAAEANAARLAMETVSDKVNMSFKVIDYESLKKAVLAIEKNLRLLDINSITYNPESGDVSLNITTRHLP</sequence>
<keyword evidence="1" id="KW-1133">Transmembrane helix</keyword>
<evidence type="ECO:0000256" key="1">
    <source>
        <dbReference type="SAM" id="Phobius"/>
    </source>
</evidence>
<feature type="transmembrane region" description="Helical" evidence="1">
    <location>
        <begin position="34"/>
        <end position="54"/>
    </location>
</feature>
<dbReference type="AlphaFoldDB" id="A0A1F7V9Y0"/>